<evidence type="ECO:0000313" key="2">
    <source>
        <dbReference type="WBParaSite" id="ES5_v2.g17836.t1"/>
    </source>
</evidence>
<dbReference type="WBParaSite" id="ES5_v2.g17836.t1">
    <property type="protein sequence ID" value="ES5_v2.g17836.t1"/>
    <property type="gene ID" value="ES5_v2.g17836"/>
</dbReference>
<dbReference type="Proteomes" id="UP000887579">
    <property type="component" value="Unplaced"/>
</dbReference>
<protein>
    <submittedName>
        <fullName evidence="2">WAP domain-containing protein</fullName>
    </submittedName>
</protein>
<sequence>MGYCEYFERQGIHKEGCPMPKSLEPKTTPKPSFQPCTNKFLFDTCQPSDADVCVSKQLCVQVTGEPCCAPPPHHCPTVEQLGVKCIRANPTNWCTRDEHCLKGRLCCPTGCGYNICV</sequence>
<organism evidence="1 2">
    <name type="scientific">Panagrolaimus sp. ES5</name>
    <dbReference type="NCBI Taxonomy" id="591445"/>
    <lineage>
        <taxon>Eukaryota</taxon>
        <taxon>Metazoa</taxon>
        <taxon>Ecdysozoa</taxon>
        <taxon>Nematoda</taxon>
        <taxon>Chromadorea</taxon>
        <taxon>Rhabditida</taxon>
        <taxon>Tylenchina</taxon>
        <taxon>Panagrolaimomorpha</taxon>
        <taxon>Panagrolaimoidea</taxon>
        <taxon>Panagrolaimidae</taxon>
        <taxon>Panagrolaimus</taxon>
    </lineage>
</organism>
<name>A0AC34FKC1_9BILA</name>
<proteinExistence type="predicted"/>
<accession>A0AC34FKC1</accession>
<reference evidence="2" key="1">
    <citation type="submission" date="2022-11" db="UniProtKB">
        <authorList>
            <consortium name="WormBaseParasite"/>
        </authorList>
    </citation>
    <scope>IDENTIFICATION</scope>
</reference>
<evidence type="ECO:0000313" key="1">
    <source>
        <dbReference type="Proteomes" id="UP000887579"/>
    </source>
</evidence>